<feature type="transmembrane region" description="Helical" evidence="6">
    <location>
        <begin position="109"/>
        <end position="139"/>
    </location>
</feature>
<name>A0A844YCS5_9SPHN</name>
<evidence type="ECO:0000256" key="4">
    <source>
        <dbReference type="ARBA" id="ARBA00022989"/>
    </source>
</evidence>
<comment type="subcellular location">
    <subcellularLocation>
        <location evidence="1">Cell membrane</location>
        <topology evidence="1">Multi-pass membrane protein</topology>
    </subcellularLocation>
</comment>
<dbReference type="GO" id="GO:0005886">
    <property type="term" value="C:plasma membrane"/>
    <property type="evidence" value="ECO:0007669"/>
    <property type="project" value="UniProtKB-SubCell"/>
</dbReference>
<keyword evidence="4 6" id="KW-1133">Transmembrane helix</keyword>
<dbReference type="PANTHER" id="PTHR30213">
    <property type="entry name" value="INNER MEMBRANE PROTEIN YHJD"/>
    <property type="match status" value="1"/>
</dbReference>
<feature type="transmembrane region" description="Helical" evidence="6">
    <location>
        <begin position="213"/>
        <end position="239"/>
    </location>
</feature>
<keyword evidence="5 6" id="KW-0472">Membrane</keyword>
<keyword evidence="2" id="KW-1003">Cell membrane</keyword>
<dbReference type="AlphaFoldDB" id="A0A844YCS5"/>
<dbReference type="Pfam" id="PF03631">
    <property type="entry name" value="Virul_fac_BrkB"/>
    <property type="match status" value="1"/>
</dbReference>
<reference evidence="7 8" key="1">
    <citation type="submission" date="2019-12" db="EMBL/GenBank/DDBJ databases">
        <title>Genomic-based taxomic classification of the family Erythrobacteraceae.</title>
        <authorList>
            <person name="Xu L."/>
        </authorList>
    </citation>
    <scope>NUCLEOTIDE SEQUENCE [LARGE SCALE GENOMIC DNA]</scope>
    <source>
        <strain evidence="7 8">JCM 17468</strain>
    </source>
</reference>
<dbReference type="PIRSF" id="PIRSF035875">
    <property type="entry name" value="RNase_BN"/>
    <property type="match status" value="1"/>
</dbReference>
<organism evidence="7 8">
    <name type="scientific">Qipengyuania pelagi</name>
    <dbReference type="NCBI Taxonomy" id="994320"/>
    <lineage>
        <taxon>Bacteria</taxon>
        <taxon>Pseudomonadati</taxon>
        <taxon>Pseudomonadota</taxon>
        <taxon>Alphaproteobacteria</taxon>
        <taxon>Sphingomonadales</taxon>
        <taxon>Erythrobacteraceae</taxon>
        <taxon>Qipengyuania</taxon>
    </lineage>
</organism>
<keyword evidence="3 6" id="KW-0812">Transmembrane</keyword>
<accession>A0A844YCS5</accession>
<protein>
    <submittedName>
        <fullName evidence="7">YihY/virulence factor BrkB family protein</fullName>
    </submittedName>
</protein>
<evidence type="ECO:0000256" key="1">
    <source>
        <dbReference type="ARBA" id="ARBA00004651"/>
    </source>
</evidence>
<gene>
    <name evidence="7" type="ORF">GRI47_12150</name>
</gene>
<dbReference type="OrthoDB" id="9781030at2"/>
<proteinExistence type="predicted"/>
<feature type="transmembrane region" description="Helical" evidence="6">
    <location>
        <begin position="180"/>
        <end position="201"/>
    </location>
</feature>
<dbReference type="InterPro" id="IPR017039">
    <property type="entry name" value="Virul_fac_BrkB"/>
</dbReference>
<evidence type="ECO:0000313" key="8">
    <source>
        <dbReference type="Proteomes" id="UP000430272"/>
    </source>
</evidence>
<dbReference type="EMBL" id="WTYD01000002">
    <property type="protein sequence ID" value="MXO54752.1"/>
    <property type="molecule type" value="Genomic_DNA"/>
</dbReference>
<dbReference type="PANTHER" id="PTHR30213:SF0">
    <property type="entry name" value="UPF0761 MEMBRANE PROTEIN YIHY"/>
    <property type="match status" value="1"/>
</dbReference>
<comment type="caution">
    <text evidence="7">The sequence shown here is derived from an EMBL/GenBank/DDBJ whole genome shotgun (WGS) entry which is preliminary data.</text>
</comment>
<evidence type="ECO:0000256" key="6">
    <source>
        <dbReference type="SAM" id="Phobius"/>
    </source>
</evidence>
<feature type="transmembrane region" description="Helical" evidence="6">
    <location>
        <begin position="71"/>
        <end position="89"/>
    </location>
</feature>
<evidence type="ECO:0000256" key="2">
    <source>
        <dbReference type="ARBA" id="ARBA00022475"/>
    </source>
</evidence>
<evidence type="ECO:0000256" key="5">
    <source>
        <dbReference type="ARBA" id="ARBA00023136"/>
    </source>
</evidence>
<keyword evidence="8" id="KW-1185">Reference proteome</keyword>
<dbReference type="Proteomes" id="UP000430272">
    <property type="component" value="Unassembled WGS sequence"/>
</dbReference>
<evidence type="ECO:0000256" key="3">
    <source>
        <dbReference type="ARBA" id="ARBA00022692"/>
    </source>
</evidence>
<feature type="transmembrane region" description="Helical" evidence="6">
    <location>
        <begin position="145"/>
        <end position="168"/>
    </location>
</feature>
<sequence>MGIVAAGIAFYALLALVPLLATVVLAYGIFADPATVAKHIAALAQTLPQSAAQLIGDQLQRMTEGNDGGKILSLLLALVLSLFSARNGAKSLMTGLAIALNVEDRRGFLRANIVALALTAGAVVGLAVTAGAIAALGFLPARVSGFVSPLVVFLAGMGGSAMLLRYAPCGHPLPWSAIKPAAALFSVLWLVATIGFGIYAANFGSYGATYGSLGAVVILLTWFYLTGYFLLLAAEYAAVRAKASRSDT</sequence>
<evidence type="ECO:0000313" key="7">
    <source>
        <dbReference type="EMBL" id="MXO54752.1"/>
    </source>
</evidence>